<accession>A0ABS2HIU4</accession>
<dbReference type="Gene3D" id="3.40.50.2000">
    <property type="entry name" value="Glycogen Phosphorylase B"/>
    <property type="match status" value="2"/>
</dbReference>
<dbReference type="InterPro" id="IPR001296">
    <property type="entry name" value="Glyco_trans_1"/>
</dbReference>
<proteinExistence type="predicted"/>
<evidence type="ECO:0000259" key="1">
    <source>
        <dbReference type="Pfam" id="PF00534"/>
    </source>
</evidence>
<dbReference type="SUPFAM" id="SSF53756">
    <property type="entry name" value="UDP-Glycosyltransferase/glycogen phosphorylase"/>
    <property type="match status" value="1"/>
</dbReference>
<sequence length="417" mass="46297">MQNSIPLLFVHFGDDWIRGSEVCALNLLNNLDSRFLPVLWTNNSAMASAARRAGIAVEFERFDIAVSFDSSRRRFNLLAWAKQRRRAIQLIKHYQIQLIHINSGAPCQWVLGAARQCNIPSLTHLHSPYNLHDRITLGLHVAPYIVCVSHAVSHALLNEGYPKQQLSVVHNGVPESLDTDQNVFSVKQYLGIKQNENVVVSVGSLIHRKGFDRVISAIECLHRQQTHCHLVIIGDGPEKTALKAQAATLGLEHYLHFVGEQPDVAKWLCSDVDVMVSGARSEAFGLVLVEAALARLPVIAPNVGGIGEVVDHLKTGILYVSNLNTPPLLAQHIAHLLSDSVLARRLAYNAYRKAKTQFTVAANQQSMEQLYQKQLEQNPTQAHSRLRALLRPVPSIIAHIKRRWLSISSSATQGSTL</sequence>
<dbReference type="Pfam" id="PF13439">
    <property type="entry name" value="Glyco_transf_4"/>
    <property type="match status" value="1"/>
</dbReference>
<dbReference type="Proteomes" id="UP000809621">
    <property type="component" value="Unassembled WGS sequence"/>
</dbReference>
<name>A0ABS2HIU4_9VIBR</name>
<dbReference type="PANTHER" id="PTHR12526">
    <property type="entry name" value="GLYCOSYLTRANSFERASE"/>
    <property type="match status" value="1"/>
</dbReference>
<dbReference type="CDD" id="cd03811">
    <property type="entry name" value="GT4_GT28_WabH-like"/>
    <property type="match status" value="1"/>
</dbReference>
<comment type="caution">
    <text evidence="3">The sequence shown here is derived from an EMBL/GenBank/DDBJ whole genome shotgun (WGS) entry which is preliminary data.</text>
</comment>
<feature type="domain" description="Glycosyltransferase subfamily 4-like N-terminal" evidence="2">
    <location>
        <begin position="18"/>
        <end position="174"/>
    </location>
</feature>
<protein>
    <submittedName>
        <fullName evidence="3">Glycosyltransferase</fullName>
    </submittedName>
</protein>
<keyword evidence="4" id="KW-1185">Reference proteome</keyword>
<feature type="domain" description="Glycosyl transferase family 1" evidence="1">
    <location>
        <begin position="188"/>
        <end position="352"/>
    </location>
</feature>
<reference evidence="3 4" key="1">
    <citation type="submission" date="2021-02" db="EMBL/GenBank/DDBJ databases">
        <authorList>
            <person name="Park J.-S."/>
        </authorList>
    </citation>
    <scope>NUCLEOTIDE SEQUENCE [LARGE SCALE GENOMIC DNA]</scope>
    <source>
        <strain evidence="3 4">188UL20-2</strain>
    </source>
</reference>
<gene>
    <name evidence="3" type="ORF">JQC93_06135</name>
</gene>
<dbReference type="RefSeq" id="WP_205157598.1">
    <property type="nucleotide sequence ID" value="NZ_JAFEUM010000002.1"/>
</dbReference>
<evidence type="ECO:0000313" key="4">
    <source>
        <dbReference type="Proteomes" id="UP000809621"/>
    </source>
</evidence>
<dbReference type="EMBL" id="JAFEUM010000002">
    <property type="protein sequence ID" value="MBM7035984.1"/>
    <property type="molecule type" value="Genomic_DNA"/>
</dbReference>
<dbReference type="InterPro" id="IPR028098">
    <property type="entry name" value="Glyco_trans_4-like_N"/>
</dbReference>
<evidence type="ECO:0000259" key="2">
    <source>
        <dbReference type="Pfam" id="PF13439"/>
    </source>
</evidence>
<dbReference type="Pfam" id="PF00534">
    <property type="entry name" value="Glycos_transf_1"/>
    <property type="match status" value="1"/>
</dbReference>
<evidence type="ECO:0000313" key="3">
    <source>
        <dbReference type="EMBL" id="MBM7035984.1"/>
    </source>
</evidence>
<organism evidence="3 4">
    <name type="scientific">Vibrio ulleungensis</name>
    <dbReference type="NCBI Taxonomy" id="2807619"/>
    <lineage>
        <taxon>Bacteria</taxon>
        <taxon>Pseudomonadati</taxon>
        <taxon>Pseudomonadota</taxon>
        <taxon>Gammaproteobacteria</taxon>
        <taxon>Vibrionales</taxon>
        <taxon>Vibrionaceae</taxon>
        <taxon>Vibrio</taxon>
    </lineage>
</organism>